<proteinExistence type="predicted"/>
<feature type="non-terminal residue" evidence="3">
    <location>
        <position position="1"/>
    </location>
</feature>
<evidence type="ECO:0000256" key="2">
    <source>
        <dbReference type="SAM" id="MobiDB-lite"/>
    </source>
</evidence>
<dbReference type="Proteomes" id="UP000265520">
    <property type="component" value="Unassembled WGS sequence"/>
</dbReference>
<comment type="caution">
    <text evidence="3">The sequence shown here is derived from an EMBL/GenBank/DDBJ whole genome shotgun (WGS) entry which is preliminary data.</text>
</comment>
<reference evidence="3 4" key="1">
    <citation type="journal article" date="2018" name="Front. Plant Sci.">
        <title>Red Clover (Trifolium pratense) and Zigzag Clover (T. medium) - A Picture of Genomic Similarities and Differences.</title>
        <authorList>
            <person name="Dluhosova J."/>
            <person name="Istvanek J."/>
            <person name="Nedelnik J."/>
            <person name="Repkova J."/>
        </authorList>
    </citation>
    <scope>NUCLEOTIDE SEQUENCE [LARGE SCALE GENOMIC DNA]</scope>
    <source>
        <strain evidence="4">cv. 10/8</strain>
        <tissue evidence="3">Leaf</tissue>
    </source>
</reference>
<keyword evidence="4" id="KW-1185">Reference proteome</keyword>
<protein>
    <submittedName>
        <fullName evidence="3">Uncharacterized protein</fullName>
    </submittedName>
</protein>
<evidence type="ECO:0000313" key="3">
    <source>
        <dbReference type="EMBL" id="MCH80646.1"/>
    </source>
</evidence>
<name>A0A392M074_9FABA</name>
<sequence>DIKSVYNRPSPKSSPVRGKGPSGDDSGEFEAARPCVPRFRRSWSRCHFKRKSRVYSFEPAELNSAESVLRKKFEAYFYGFDKGKSGEDRFINTKDVLQAADREQRAAIFETMSDELAYWNLMAAKVGFKPIVADGSGDIELNSDFAADASECEGCEGEGGSKKRHNLGSTKVISVRIPSSASPVNVGQFLSFFQSLTPSVSSPVDLTIADRSQRSLNSLGHIVYELFESASLLAYGPVALESSNVITAFEARVGELEAENARLNVVLVTKTGEVSELQSFKKKSSKKIKGLEKDVKVAEARAANMEALEGRVASFEEDIKKYGAPSQLCEERDKLKKDFGDVVVRSVRGITAGFEEALALVEEKNPGLTLDLSVYKMSALGAPGSAVKTPSSTGGGV</sequence>
<dbReference type="EMBL" id="LXQA010001306">
    <property type="protein sequence ID" value="MCH80646.1"/>
    <property type="molecule type" value="Genomic_DNA"/>
</dbReference>
<accession>A0A392M074</accession>
<keyword evidence="1" id="KW-0175">Coiled coil</keyword>
<organism evidence="3 4">
    <name type="scientific">Trifolium medium</name>
    <dbReference type="NCBI Taxonomy" id="97028"/>
    <lineage>
        <taxon>Eukaryota</taxon>
        <taxon>Viridiplantae</taxon>
        <taxon>Streptophyta</taxon>
        <taxon>Embryophyta</taxon>
        <taxon>Tracheophyta</taxon>
        <taxon>Spermatophyta</taxon>
        <taxon>Magnoliopsida</taxon>
        <taxon>eudicotyledons</taxon>
        <taxon>Gunneridae</taxon>
        <taxon>Pentapetalae</taxon>
        <taxon>rosids</taxon>
        <taxon>fabids</taxon>
        <taxon>Fabales</taxon>
        <taxon>Fabaceae</taxon>
        <taxon>Papilionoideae</taxon>
        <taxon>50 kb inversion clade</taxon>
        <taxon>NPAAA clade</taxon>
        <taxon>Hologalegina</taxon>
        <taxon>IRL clade</taxon>
        <taxon>Trifolieae</taxon>
        <taxon>Trifolium</taxon>
    </lineage>
</organism>
<feature type="coiled-coil region" evidence="1">
    <location>
        <begin position="281"/>
        <end position="308"/>
    </location>
</feature>
<gene>
    <name evidence="3" type="ORF">A2U01_0001417</name>
</gene>
<evidence type="ECO:0000256" key="1">
    <source>
        <dbReference type="SAM" id="Coils"/>
    </source>
</evidence>
<feature type="region of interest" description="Disordered" evidence="2">
    <location>
        <begin position="1"/>
        <end position="30"/>
    </location>
</feature>
<dbReference type="AlphaFoldDB" id="A0A392M074"/>
<evidence type="ECO:0000313" key="4">
    <source>
        <dbReference type="Proteomes" id="UP000265520"/>
    </source>
</evidence>